<protein>
    <submittedName>
        <fullName evidence="2">Uncharacterized protein</fullName>
    </submittedName>
</protein>
<evidence type="ECO:0000313" key="3">
    <source>
        <dbReference type="Proteomes" id="UP001283361"/>
    </source>
</evidence>
<dbReference type="Proteomes" id="UP001283361">
    <property type="component" value="Unassembled WGS sequence"/>
</dbReference>
<name>A0AAE0ZL69_9GAST</name>
<dbReference type="EMBL" id="JAWDGP010003732">
    <property type="protein sequence ID" value="KAK3771499.1"/>
    <property type="molecule type" value="Genomic_DNA"/>
</dbReference>
<evidence type="ECO:0000313" key="2">
    <source>
        <dbReference type="EMBL" id="KAK3771499.1"/>
    </source>
</evidence>
<feature type="compositionally biased region" description="Polar residues" evidence="1">
    <location>
        <begin position="68"/>
        <end position="85"/>
    </location>
</feature>
<sequence length="119" mass="13125">MKQNLEELETQSQTYILPRISQDCVHITIVAPDNTGQNLSHQQQTCPQDWSGLVNTQSVIELETSRLSNHRSATWTSSAPNSPNSREPDACCSSFPLIVSPAVTAHSSWSPQSGFKPFN</sequence>
<comment type="caution">
    <text evidence="2">The sequence shown here is derived from an EMBL/GenBank/DDBJ whole genome shotgun (WGS) entry which is preliminary data.</text>
</comment>
<dbReference type="AlphaFoldDB" id="A0AAE0ZL69"/>
<feature type="region of interest" description="Disordered" evidence="1">
    <location>
        <begin position="68"/>
        <end position="90"/>
    </location>
</feature>
<reference evidence="2" key="1">
    <citation type="journal article" date="2023" name="G3 (Bethesda)">
        <title>A reference genome for the long-term kleptoplast-retaining sea slug Elysia crispata morphotype clarki.</title>
        <authorList>
            <person name="Eastman K.E."/>
            <person name="Pendleton A.L."/>
            <person name="Shaikh M.A."/>
            <person name="Suttiyut T."/>
            <person name="Ogas R."/>
            <person name="Tomko P."/>
            <person name="Gavelis G."/>
            <person name="Widhalm J.R."/>
            <person name="Wisecaver J.H."/>
        </authorList>
    </citation>
    <scope>NUCLEOTIDE SEQUENCE</scope>
    <source>
        <strain evidence="2">ECLA1</strain>
    </source>
</reference>
<accession>A0AAE0ZL69</accession>
<proteinExistence type="predicted"/>
<gene>
    <name evidence="2" type="ORF">RRG08_005817</name>
</gene>
<organism evidence="2 3">
    <name type="scientific">Elysia crispata</name>
    <name type="common">lettuce slug</name>
    <dbReference type="NCBI Taxonomy" id="231223"/>
    <lineage>
        <taxon>Eukaryota</taxon>
        <taxon>Metazoa</taxon>
        <taxon>Spiralia</taxon>
        <taxon>Lophotrochozoa</taxon>
        <taxon>Mollusca</taxon>
        <taxon>Gastropoda</taxon>
        <taxon>Heterobranchia</taxon>
        <taxon>Euthyneura</taxon>
        <taxon>Panpulmonata</taxon>
        <taxon>Sacoglossa</taxon>
        <taxon>Placobranchoidea</taxon>
        <taxon>Plakobranchidae</taxon>
        <taxon>Elysia</taxon>
    </lineage>
</organism>
<evidence type="ECO:0000256" key="1">
    <source>
        <dbReference type="SAM" id="MobiDB-lite"/>
    </source>
</evidence>
<keyword evidence="3" id="KW-1185">Reference proteome</keyword>